<protein>
    <submittedName>
        <fullName evidence="1">Ubiquitin-conjugating enzyme E2-binding protein</fullName>
    </submittedName>
</protein>
<comment type="caution">
    <text evidence="1">The sequence shown here is derived from an EMBL/GenBank/DDBJ whole genome shotgun (WGS) entry which is preliminary data.</text>
</comment>
<dbReference type="GO" id="GO:0000151">
    <property type="term" value="C:ubiquitin ligase complex"/>
    <property type="evidence" value="ECO:0007669"/>
    <property type="project" value="TreeGrafter"/>
</dbReference>
<evidence type="ECO:0000313" key="2">
    <source>
        <dbReference type="Proteomes" id="UP000756346"/>
    </source>
</evidence>
<dbReference type="GO" id="GO:0051865">
    <property type="term" value="P:protein autoubiquitination"/>
    <property type="evidence" value="ECO:0007669"/>
    <property type="project" value="TreeGrafter"/>
</dbReference>
<dbReference type="GeneID" id="70183447"/>
<dbReference type="OrthoDB" id="66510at2759"/>
<dbReference type="GO" id="GO:0000209">
    <property type="term" value="P:protein polyubiquitination"/>
    <property type="evidence" value="ECO:0007669"/>
    <property type="project" value="TreeGrafter"/>
</dbReference>
<dbReference type="RefSeq" id="XP_046012647.1">
    <property type="nucleotide sequence ID" value="XM_046153901.1"/>
</dbReference>
<dbReference type="GO" id="GO:0005634">
    <property type="term" value="C:nucleus"/>
    <property type="evidence" value="ECO:0007669"/>
    <property type="project" value="TreeGrafter"/>
</dbReference>
<sequence>MAQQAEAASMLLYAELLPNIRQISVGCLLPSPSLPQTQIAVSPDGTKLTVQHDGGTTSLQLPGRAQPGLKPPVREGQTCITFRLPVPALDGTTGGFVRPTSESQAVPWSATEIAPRSAVACRKCESVLVQEGTLSTWKDLPSENWAEMMEFWHCHKPHDHKKDGEDHGHDHLASTRGYGASARIAAQPGLGFVDLTSLLIATTDVLPNTLVEPLGETEPDEQELESENTPVSNTQTLATCRLCQSRLGVITRETNSVSFFKWQVIITTAAAAHSARLDKAKVPTLSHCVSAMLLATLGRTGCSKSILMPIKTSPSTTTSHKLLHVWLFNGNIKFSSSVAGETGSVSGGPQAAVKVLFKLVSEAEADKLLHALTSDTQDISLPADAIETTSELLQESNGYLPPSERTFKEWSVGLVSRWEE</sequence>
<dbReference type="GO" id="GO:0061630">
    <property type="term" value="F:ubiquitin protein ligase activity"/>
    <property type="evidence" value="ECO:0007669"/>
    <property type="project" value="TreeGrafter"/>
</dbReference>
<dbReference type="PANTHER" id="PTHR31531">
    <property type="entry name" value="E3 UBIQUITIN-PROTEIN LIGASE E3D FAMILY MEMBER"/>
    <property type="match status" value="1"/>
</dbReference>
<reference evidence="1" key="1">
    <citation type="journal article" date="2021" name="Nat. Commun.">
        <title>Genetic determinants of endophytism in the Arabidopsis root mycobiome.</title>
        <authorList>
            <person name="Mesny F."/>
            <person name="Miyauchi S."/>
            <person name="Thiergart T."/>
            <person name="Pickel B."/>
            <person name="Atanasova L."/>
            <person name="Karlsson M."/>
            <person name="Huettel B."/>
            <person name="Barry K.W."/>
            <person name="Haridas S."/>
            <person name="Chen C."/>
            <person name="Bauer D."/>
            <person name="Andreopoulos W."/>
            <person name="Pangilinan J."/>
            <person name="LaButti K."/>
            <person name="Riley R."/>
            <person name="Lipzen A."/>
            <person name="Clum A."/>
            <person name="Drula E."/>
            <person name="Henrissat B."/>
            <person name="Kohler A."/>
            <person name="Grigoriev I.V."/>
            <person name="Martin F.M."/>
            <person name="Hacquard S."/>
        </authorList>
    </citation>
    <scope>NUCLEOTIDE SEQUENCE</scope>
    <source>
        <strain evidence="1">MPI-CAGE-CH-0230</strain>
    </source>
</reference>
<dbReference type="GO" id="GO:0006513">
    <property type="term" value="P:protein monoubiquitination"/>
    <property type="evidence" value="ECO:0007669"/>
    <property type="project" value="TreeGrafter"/>
</dbReference>
<gene>
    <name evidence="1" type="ORF">B0I36DRAFT_322904</name>
</gene>
<dbReference type="AlphaFoldDB" id="A0A9P8Y4D5"/>
<organism evidence="1 2">
    <name type="scientific">Microdochium trichocladiopsis</name>
    <dbReference type="NCBI Taxonomy" id="1682393"/>
    <lineage>
        <taxon>Eukaryota</taxon>
        <taxon>Fungi</taxon>
        <taxon>Dikarya</taxon>
        <taxon>Ascomycota</taxon>
        <taxon>Pezizomycotina</taxon>
        <taxon>Sordariomycetes</taxon>
        <taxon>Xylariomycetidae</taxon>
        <taxon>Xylariales</taxon>
        <taxon>Microdochiaceae</taxon>
        <taxon>Microdochium</taxon>
    </lineage>
</organism>
<dbReference type="InterPro" id="IPR019193">
    <property type="entry name" value="UBQ-conj_enz_E2-bd_prot"/>
</dbReference>
<dbReference type="GO" id="GO:0030332">
    <property type="term" value="F:cyclin binding"/>
    <property type="evidence" value="ECO:0007669"/>
    <property type="project" value="TreeGrafter"/>
</dbReference>
<name>A0A9P8Y4D5_9PEZI</name>
<evidence type="ECO:0000313" key="1">
    <source>
        <dbReference type="EMBL" id="KAH7030967.1"/>
    </source>
</evidence>
<dbReference type="GO" id="GO:0043161">
    <property type="term" value="P:proteasome-mediated ubiquitin-dependent protein catabolic process"/>
    <property type="evidence" value="ECO:0007669"/>
    <property type="project" value="TreeGrafter"/>
</dbReference>
<dbReference type="GO" id="GO:0005829">
    <property type="term" value="C:cytosol"/>
    <property type="evidence" value="ECO:0007669"/>
    <property type="project" value="TreeGrafter"/>
</dbReference>
<dbReference type="GO" id="GO:0031624">
    <property type="term" value="F:ubiquitin conjugating enzyme binding"/>
    <property type="evidence" value="ECO:0007669"/>
    <property type="project" value="TreeGrafter"/>
</dbReference>
<dbReference type="Proteomes" id="UP000756346">
    <property type="component" value="Unassembled WGS sequence"/>
</dbReference>
<dbReference type="PANTHER" id="PTHR31531:SF2">
    <property type="entry name" value="E3 UBIQUITIN-PROTEIN LIGASE E3D"/>
    <property type="match status" value="1"/>
</dbReference>
<dbReference type="Pfam" id="PF09814">
    <property type="entry name" value="HECT_2"/>
    <property type="match status" value="1"/>
</dbReference>
<dbReference type="EMBL" id="JAGTJQ010000005">
    <property type="protein sequence ID" value="KAH7030967.1"/>
    <property type="molecule type" value="Genomic_DNA"/>
</dbReference>
<proteinExistence type="predicted"/>
<keyword evidence="2" id="KW-1185">Reference proteome</keyword>
<accession>A0A9P8Y4D5</accession>